<dbReference type="PANTHER" id="PTHR42715:SF10">
    <property type="entry name" value="BETA-GLUCOSIDASE"/>
    <property type="match status" value="1"/>
</dbReference>
<evidence type="ECO:0000259" key="3">
    <source>
        <dbReference type="SMART" id="SM01217"/>
    </source>
</evidence>
<evidence type="ECO:0000256" key="1">
    <source>
        <dbReference type="ARBA" id="ARBA00005336"/>
    </source>
</evidence>
<dbReference type="STRING" id="39692.BST38_01670"/>
<organism evidence="4 5">
    <name type="scientific">Mycolicibacterium parafortuitum</name>
    <name type="common">Mycobacterium parafortuitum</name>
    <dbReference type="NCBI Taxonomy" id="39692"/>
    <lineage>
        <taxon>Bacteria</taxon>
        <taxon>Bacillati</taxon>
        <taxon>Actinomycetota</taxon>
        <taxon>Actinomycetes</taxon>
        <taxon>Mycobacteriales</taxon>
        <taxon>Mycobacteriaceae</taxon>
        <taxon>Mycolicibacterium</taxon>
    </lineage>
</organism>
<gene>
    <name evidence="4" type="ORF">MPP7335_02888</name>
</gene>
<dbReference type="PANTHER" id="PTHR42715">
    <property type="entry name" value="BETA-GLUCOSIDASE"/>
    <property type="match status" value="1"/>
</dbReference>
<dbReference type="SUPFAM" id="SSF51445">
    <property type="entry name" value="(Trans)glycosidases"/>
    <property type="match status" value="1"/>
</dbReference>
<dbReference type="Pfam" id="PF00933">
    <property type="entry name" value="Glyco_hydro_3"/>
    <property type="match status" value="1"/>
</dbReference>
<protein>
    <submittedName>
        <fullName evidence="4">Beta-glucosidase-related glycosidase [Gordonia sp. KTR9]</fullName>
    </submittedName>
</protein>
<dbReference type="InterPro" id="IPR002772">
    <property type="entry name" value="Glyco_hydro_3_C"/>
</dbReference>
<evidence type="ECO:0000313" key="5">
    <source>
        <dbReference type="Proteomes" id="UP000252008"/>
    </source>
</evidence>
<dbReference type="EMBL" id="UEGS01000001">
    <property type="protein sequence ID" value="SRX81141.1"/>
    <property type="molecule type" value="Genomic_DNA"/>
</dbReference>
<comment type="similarity">
    <text evidence="1">Belongs to the glycosyl hydrolase 3 family.</text>
</comment>
<sequence>MKFDADGESVAVRSGMSRLSSPAAGRSATDGAGSALPLAVKAGLGSGESFWQTKTAAGFPAATLTDGPHGLRAQTDLAEGVGFAESVQATCFPPAAALAQTWDATLVERVAAAIGDEARALGVGVVLGPGVNIKRDPRCGRNFEYYSEDPLLSGTLGSAWVRGVQSRGVGASVKHFAANNAETDRMRSDSLVEPRALREIYLRSFERVVTESRPWTVMCSYNKINGVYASENRWLLSDVLRGEWGFAGAVVSDWGAVADRVAAVRAGLDLTMPGGDPTQDDDVVAAVESGVLDPAVLDDSVGRILDLLARAADTAEPGGPVNLDAHHMLAREAASRAVTLLKNDLAVLPLRRDARLAVIGTLAVQPRYQGGGSSRVNAARLDIPLDEIRARTTAEVVYTPGYGDDSPLDEAVVAAAVADVAVVFLGLPDGDDAEGADRTHIDLPADQLDVLRAVTAVQSRTVAVLSHGGVVRLEEVDRLAAAVVDGALLGQGAGAAIADVLFGVVNPSGRLAETVPLRLADAPSFLNFPGEHGRVLYGEGIFVGYRGYDARAVEVTYPFGHGLSYTTFSYDDVQVHLDGDTVVVEVEVSNTGARDGRDVVQLYAAKHGSVIARAPRELRGFTVVDIPSGGTRRAVIRVPRREFAYWDDRVDNWVVEGGAYTLSVGASSRDIRVTTIIRLDGDLPVLGVTAASTIAEALAHPVVGPRLVTMFQQYAPAGVGDGPAGTDALRMIASIPLNRLRLFGLDPDALDDLLRP</sequence>
<keyword evidence="4" id="KW-0326">Glycosidase</keyword>
<dbReference type="InterPro" id="IPR001764">
    <property type="entry name" value="Glyco_hydro_3_N"/>
</dbReference>
<evidence type="ECO:0000256" key="2">
    <source>
        <dbReference type="ARBA" id="ARBA00022801"/>
    </source>
</evidence>
<dbReference type="InterPro" id="IPR026891">
    <property type="entry name" value="Fn3-like"/>
</dbReference>
<dbReference type="Gene3D" id="3.40.50.1700">
    <property type="entry name" value="Glycoside hydrolase family 3 C-terminal domain"/>
    <property type="match status" value="1"/>
</dbReference>
<name>A0A375YJ61_MYCPF</name>
<dbReference type="Gene3D" id="3.20.20.300">
    <property type="entry name" value="Glycoside hydrolase, family 3, N-terminal domain"/>
    <property type="match status" value="1"/>
</dbReference>
<dbReference type="Pfam" id="PF01915">
    <property type="entry name" value="Glyco_hydro_3_C"/>
    <property type="match status" value="1"/>
</dbReference>
<dbReference type="InterPro" id="IPR013783">
    <property type="entry name" value="Ig-like_fold"/>
</dbReference>
<reference evidence="4 5" key="1">
    <citation type="submission" date="2018-05" db="EMBL/GenBank/DDBJ databases">
        <authorList>
            <consortium name="IHU Genomes"/>
        </authorList>
    </citation>
    <scope>NUCLEOTIDE SEQUENCE [LARGE SCALE GENOMIC DNA]</scope>
    <source>
        <strain evidence="4 5">P7335</strain>
    </source>
</reference>
<dbReference type="SMART" id="SM01217">
    <property type="entry name" value="Fn3_like"/>
    <property type="match status" value="1"/>
</dbReference>
<dbReference type="Gene3D" id="2.60.40.10">
    <property type="entry name" value="Immunoglobulins"/>
    <property type="match status" value="1"/>
</dbReference>
<feature type="domain" description="Fibronectin type III-like" evidence="3">
    <location>
        <begin position="598"/>
        <end position="668"/>
    </location>
</feature>
<dbReference type="AlphaFoldDB" id="A0A375YJ61"/>
<dbReference type="InterPro" id="IPR050288">
    <property type="entry name" value="Cellulose_deg_GH3"/>
</dbReference>
<keyword evidence="5" id="KW-1185">Reference proteome</keyword>
<proteinExistence type="inferred from homology"/>
<dbReference type="GO" id="GO:0004553">
    <property type="term" value="F:hydrolase activity, hydrolyzing O-glycosyl compounds"/>
    <property type="evidence" value="ECO:0007669"/>
    <property type="project" value="InterPro"/>
</dbReference>
<dbReference type="GO" id="GO:0005975">
    <property type="term" value="P:carbohydrate metabolic process"/>
    <property type="evidence" value="ECO:0007669"/>
    <property type="project" value="InterPro"/>
</dbReference>
<dbReference type="Proteomes" id="UP000252008">
    <property type="component" value="Unassembled WGS sequence"/>
</dbReference>
<keyword evidence="2" id="KW-0378">Hydrolase</keyword>
<dbReference type="InterPro" id="IPR017853">
    <property type="entry name" value="GH"/>
</dbReference>
<dbReference type="InterPro" id="IPR036962">
    <property type="entry name" value="Glyco_hydro_3_N_sf"/>
</dbReference>
<dbReference type="Pfam" id="PF14310">
    <property type="entry name" value="Fn3-like"/>
    <property type="match status" value="1"/>
</dbReference>
<dbReference type="SUPFAM" id="SSF52279">
    <property type="entry name" value="Beta-D-glucan exohydrolase, C-terminal domain"/>
    <property type="match status" value="1"/>
</dbReference>
<accession>A0A375YJ61</accession>
<evidence type="ECO:0000313" key="4">
    <source>
        <dbReference type="EMBL" id="SRX81141.1"/>
    </source>
</evidence>
<dbReference type="PRINTS" id="PR00133">
    <property type="entry name" value="GLHYDRLASE3"/>
</dbReference>
<dbReference type="InterPro" id="IPR036881">
    <property type="entry name" value="Glyco_hydro_3_C_sf"/>
</dbReference>